<dbReference type="Proteomes" id="UP000317650">
    <property type="component" value="Chromosome 6"/>
</dbReference>
<sequence length="294" mass="32585">MQGGADLAPQGGVPQREGRRRGVGCEPLLLFQSHRHSILLQLNPNPLQTHGYTGFMALIEVSFLLLLLIISRAGADARSLVNFDVMVTEIGLETPQNQSKISKAVDGNDKLCTLCENFVAQATQYIGENKTQTEIIEMLHQACSKVDPFEEQCVMLVDFYASLFFAEISKIHPEVFCTKFNLCEEMVSVNLPKNDDSWLSCSLCHDVVANVLVKLKDPDIQFEVIKMLLEGCNGVQHHVNECKKLVLHYGPLMLENGENFLEITDVCAAIHSCKTSQVEFLGTASAEQGSLIEE</sequence>
<dbReference type="Gene3D" id="1.10.225.10">
    <property type="entry name" value="Saposin-like"/>
    <property type="match status" value="2"/>
</dbReference>
<keyword evidence="3" id="KW-1015">Disulfide bond</keyword>
<dbReference type="GO" id="GO:0004190">
    <property type="term" value="F:aspartic-type endopeptidase activity"/>
    <property type="evidence" value="ECO:0007669"/>
    <property type="project" value="UniProtKB-KW"/>
</dbReference>
<organism evidence="7 8">
    <name type="scientific">Musa balbisiana</name>
    <name type="common">Banana</name>
    <dbReference type="NCBI Taxonomy" id="52838"/>
    <lineage>
        <taxon>Eukaryota</taxon>
        <taxon>Viridiplantae</taxon>
        <taxon>Streptophyta</taxon>
        <taxon>Embryophyta</taxon>
        <taxon>Tracheophyta</taxon>
        <taxon>Spermatophyta</taxon>
        <taxon>Magnoliopsida</taxon>
        <taxon>Liliopsida</taxon>
        <taxon>Zingiberales</taxon>
        <taxon>Musaceae</taxon>
        <taxon>Musa</taxon>
    </lineage>
</organism>
<keyword evidence="1" id="KW-0064">Aspartyl protease</keyword>
<dbReference type="PANTHER" id="PTHR11480:SF3">
    <property type="entry name" value="BCDNA.GH08312"/>
    <property type="match status" value="1"/>
</dbReference>
<keyword evidence="8" id="KW-1185">Reference proteome</keyword>
<dbReference type="EMBL" id="PYDT01000009">
    <property type="protein sequence ID" value="THU48628.1"/>
    <property type="molecule type" value="Genomic_DNA"/>
</dbReference>
<evidence type="ECO:0000256" key="5">
    <source>
        <dbReference type="SAM" id="Phobius"/>
    </source>
</evidence>
<keyword evidence="5" id="KW-0472">Membrane</keyword>
<keyword evidence="5" id="KW-0812">Transmembrane</keyword>
<comment type="caution">
    <text evidence="7">The sequence shown here is derived from an EMBL/GenBank/DDBJ whole genome shotgun (WGS) entry which is preliminary data.</text>
</comment>
<dbReference type="InterPro" id="IPR008138">
    <property type="entry name" value="SapB_2"/>
</dbReference>
<dbReference type="PROSITE" id="PS50015">
    <property type="entry name" value="SAP_B"/>
    <property type="match status" value="2"/>
</dbReference>
<dbReference type="Pfam" id="PF05184">
    <property type="entry name" value="SapB_1"/>
    <property type="match status" value="1"/>
</dbReference>
<evidence type="ECO:0000313" key="7">
    <source>
        <dbReference type="EMBL" id="THU48628.1"/>
    </source>
</evidence>
<dbReference type="SMART" id="SM00741">
    <property type="entry name" value="SapB"/>
    <property type="match status" value="2"/>
</dbReference>
<dbReference type="Pfam" id="PF03489">
    <property type="entry name" value="SapB_2"/>
    <property type="match status" value="2"/>
</dbReference>
<dbReference type="SUPFAM" id="SSF47862">
    <property type="entry name" value="Saposin"/>
    <property type="match status" value="2"/>
</dbReference>
<accession>A0A4S8IJQ0</accession>
<feature type="domain" description="Saposin B-type" evidence="6">
    <location>
        <begin position="197"/>
        <end position="277"/>
    </location>
</feature>
<dbReference type="PANTHER" id="PTHR11480">
    <property type="entry name" value="SAPOSIN-RELATED"/>
    <property type="match status" value="1"/>
</dbReference>
<dbReference type="AlphaFoldDB" id="A0A4S8IJQ0"/>
<feature type="domain" description="Saposin B-type" evidence="6">
    <location>
        <begin position="108"/>
        <end position="187"/>
    </location>
</feature>
<evidence type="ECO:0000313" key="8">
    <source>
        <dbReference type="Proteomes" id="UP000317650"/>
    </source>
</evidence>
<keyword evidence="2" id="KW-0865">Zymogen</keyword>
<evidence type="ECO:0000256" key="3">
    <source>
        <dbReference type="ARBA" id="ARBA00023157"/>
    </source>
</evidence>
<dbReference type="STRING" id="52838.A0A4S8IJQ0"/>
<feature type="transmembrane region" description="Helical" evidence="5">
    <location>
        <begin position="52"/>
        <end position="70"/>
    </location>
</feature>
<dbReference type="InterPro" id="IPR051428">
    <property type="entry name" value="Sphingo_Act-Surfact_Prot"/>
</dbReference>
<keyword evidence="1" id="KW-0378">Hydrolase</keyword>
<evidence type="ECO:0000259" key="6">
    <source>
        <dbReference type="PROSITE" id="PS50015"/>
    </source>
</evidence>
<name>A0A4S8IJQ0_MUSBA</name>
<keyword evidence="1" id="KW-0645">Protease</keyword>
<keyword evidence="5" id="KW-1133">Transmembrane helix</keyword>
<proteinExistence type="predicted"/>
<reference evidence="7 8" key="1">
    <citation type="journal article" date="2019" name="Nat. Plants">
        <title>Genome sequencing of Musa balbisiana reveals subgenome evolution and function divergence in polyploid bananas.</title>
        <authorList>
            <person name="Yao X."/>
        </authorList>
    </citation>
    <scope>NUCLEOTIDE SEQUENCE [LARGE SCALE GENOMIC DNA]</scope>
    <source>
        <strain evidence="8">cv. DH-PKW</strain>
        <tissue evidence="7">Leaves</tissue>
    </source>
</reference>
<evidence type="ECO:0000256" key="2">
    <source>
        <dbReference type="ARBA" id="ARBA00023145"/>
    </source>
</evidence>
<dbReference type="InterPro" id="IPR011001">
    <property type="entry name" value="Saposin-like"/>
</dbReference>
<protein>
    <recommendedName>
        <fullName evidence="6">Saposin B-type domain-containing protein</fullName>
    </recommendedName>
</protein>
<gene>
    <name evidence="7" type="ORF">C4D60_Mb06t00990</name>
</gene>
<evidence type="ECO:0000256" key="1">
    <source>
        <dbReference type="ARBA" id="ARBA00022750"/>
    </source>
</evidence>
<dbReference type="InterPro" id="IPR008139">
    <property type="entry name" value="SaposinB_dom"/>
</dbReference>
<dbReference type="InterPro" id="IPR007856">
    <property type="entry name" value="SapB_1"/>
</dbReference>
<evidence type="ECO:0000256" key="4">
    <source>
        <dbReference type="ARBA" id="ARBA00023180"/>
    </source>
</evidence>
<keyword evidence="4" id="KW-0325">Glycoprotein</keyword>
<dbReference type="GO" id="GO:0006629">
    <property type="term" value="P:lipid metabolic process"/>
    <property type="evidence" value="ECO:0007669"/>
    <property type="project" value="InterPro"/>
</dbReference>